<keyword evidence="2" id="KW-1185">Reference proteome</keyword>
<protein>
    <submittedName>
        <fullName evidence="1">Lasso RiPP family leader peptide-containing protein</fullName>
    </submittedName>
</protein>
<comment type="caution">
    <text evidence="1">The sequence shown here is derived from an EMBL/GenBank/DDBJ whole genome shotgun (WGS) entry which is preliminary data.</text>
</comment>
<evidence type="ECO:0000313" key="2">
    <source>
        <dbReference type="Proteomes" id="UP001147653"/>
    </source>
</evidence>
<dbReference type="Proteomes" id="UP001147653">
    <property type="component" value="Unassembled WGS sequence"/>
</dbReference>
<evidence type="ECO:0000313" key="1">
    <source>
        <dbReference type="EMBL" id="MDA0180343.1"/>
    </source>
</evidence>
<dbReference type="NCBIfam" id="NF033521">
    <property type="entry name" value="lasso_leader_L3"/>
    <property type="match status" value="1"/>
</dbReference>
<dbReference type="RefSeq" id="WP_270024650.1">
    <property type="nucleotide sequence ID" value="NZ_JAPDDP010000011.1"/>
</dbReference>
<name>A0A9X3N5X1_9ACTN</name>
<sequence>MDQTPKQGYEAPALTVLGSVHALTQTDKKYGVSDGFTFMGNSITNAS</sequence>
<dbReference type="AlphaFoldDB" id="A0A9X3N5X1"/>
<gene>
    <name evidence="1" type="ORF">OJ997_08550</name>
</gene>
<reference evidence="1" key="1">
    <citation type="submission" date="2022-10" db="EMBL/GenBank/DDBJ databases">
        <title>The WGS of Solirubrobacter phytolaccae KCTC 29190.</title>
        <authorList>
            <person name="Jiang Z."/>
        </authorList>
    </citation>
    <scope>NUCLEOTIDE SEQUENCE</scope>
    <source>
        <strain evidence="1">KCTC 29190</strain>
    </source>
</reference>
<proteinExistence type="predicted"/>
<dbReference type="EMBL" id="JAPDDP010000011">
    <property type="protein sequence ID" value="MDA0180343.1"/>
    <property type="molecule type" value="Genomic_DNA"/>
</dbReference>
<accession>A0A9X3N5X1</accession>
<organism evidence="1 2">
    <name type="scientific">Solirubrobacter phytolaccae</name>
    <dbReference type="NCBI Taxonomy" id="1404360"/>
    <lineage>
        <taxon>Bacteria</taxon>
        <taxon>Bacillati</taxon>
        <taxon>Actinomycetota</taxon>
        <taxon>Thermoleophilia</taxon>
        <taxon>Solirubrobacterales</taxon>
        <taxon>Solirubrobacteraceae</taxon>
        <taxon>Solirubrobacter</taxon>
    </lineage>
</organism>